<dbReference type="SUPFAM" id="SSF53448">
    <property type="entry name" value="Nucleotide-diphospho-sugar transferases"/>
    <property type="match status" value="1"/>
</dbReference>
<dbReference type="PANTHER" id="PTHR31834:SF1">
    <property type="entry name" value="INITIATION-SPECIFIC ALPHA-1,6-MANNOSYLTRANSFERASE"/>
    <property type="match status" value="1"/>
</dbReference>
<evidence type="ECO:0000256" key="1">
    <source>
        <dbReference type="ARBA" id="ARBA00009003"/>
    </source>
</evidence>
<evidence type="ECO:0000313" key="3">
    <source>
        <dbReference type="Proteomes" id="UP001165063"/>
    </source>
</evidence>
<dbReference type="PANTHER" id="PTHR31834">
    <property type="entry name" value="INITIATION-SPECIFIC ALPHA-1,6-MANNOSYLTRANSFERASE"/>
    <property type="match status" value="1"/>
</dbReference>
<sequence length="370" mass="42882">MTQITMFFNEFSSTTKYSILAGWLISILVVQITTVSQLYNTRQDSKAEHYLTEFHHKNPISGLGTSPLNSHTTFNRLQKYFPYDSAKAGPIPKNIYQVWIGDKVSDFPTTPFYQRWHDMNPNYNHTFLHDSDIKKMFELKYKDVPEVEAAYNLMPTVILKADFARYLYVYAYGGTYSDTDVWMRQPLDSWFDSNRNIGFVCGIEDDRNNDDRWGWKSRPMRLQLNQWCFKSSPGHPILGKLIATIVSTTFQAQIDNKLVAWWYTFGIDECDGTNIMTWTGPRVFSDIIYSHFNSLENPTVVDVSVKRMNDDMYGPKHEPGVGIDWHLITELDAPLVVGDSVVYPLRTLREGPDNCGSYCYVKHHYEGSWN</sequence>
<dbReference type="AlphaFoldDB" id="A0A9W6SW84"/>
<dbReference type="GO" id="GO:0000009">
    <property type="term" value="F:alpha-1,6-mannosyltransferase activity"/>
    <property type="evidence" value="ECO:0007669"/>
    <property type="project" value="InterPro"/>
</dbReference>
<name>A0A9W6SW84_AMBMO</name>
<dbReference type="InterPro" id="IPR029044">
    <property type="entry name" value="Nucleotide-diphossugar_trans"/>
</dbReference>
<organism evidence="2 3">
    <name type="scientific">Ambrosiozyma monospora</name>
    <name type="common">Yeast</name>
    <name type="synonym">Endomycopsis monosporus</name>
    <dbReference type="NCBI Taxonomy" id="43982"/>
    <lineage>
        <taxon>Eukaryota</taxon>
        <taxon>Fungi</taxon>
        <taxon>Dikarya</taxon>
        <taxon>Ascomycota</taxon>
        <taxon>Saccharomycotina</taxon>
        <taxon>Pichiomycetes</taxon>
        <taxon>Pichiales</taxon>
        <taxon>Pichiaceae</taxon>
        <taxon>Ambrosiozyma</taxon>
    </lineage>
</organism>
<evidence type="ECO:0000313" key="2">
    <source>
        <dbReference type="EMBL" id="GME67469.1"/>
    </source>
</evidence>
<keyword evidence="3" id="KW-1185">Reference proteome</keyword>
<dbReference type="InterPro" id="IPR039367">
    <property type="entry name" value="Och1-like"/>
</dbReference>
<comment type="caution">
    <text evidence="2">The sequence shown here is derived from an EMBL/GenBank/DDBJ whole genome shotgun (WGS) entry which is preliminary data.</text>
</comment>
<protein>
    <submittedName>
        <fullName evidence="2">Unnamed protein product</fullName>
    </submittedName>
</protein>
<comment type="similarity">
    <text evidence="1">Belongs to the glycosyltransferase 32 family.</text>
</comment>
<dbReference type="GO" id="GO:0000136">
    <property type="term" value="C:mannan polymerase complex"/>
    <property type="evidence" value="ECO:0007669"/>
    <property type="project" value="TreeGrafter"/>
</dbReference>
<reference evidence="2" key="1">
    <citation type="submission" date="2023-04" db="EMBL/GenBank/DDBJ databases">
        <title>Ambrosiozyma monospora NBRC 1965.</title>
        <authorList>
            <person name="Ichikawa N."/>
            <person name="Sato H."/>
            <person name="Tonouchi N."/>
        </authorList>
    </citation>
    <scope>NUCLEOTIDE SEQUENCE</scope>
    <source>
        <strain evidence="2">NBRC 1965</strain>
    </source>
</reference>
<dbReference type="OrthoDB" id="409543at2759"/>
<accession>A0A9W6SW84</accession>
<dbReference type="InterPro" id="IPR007577">
    <property type="entry name" value="GlycoTrfase_DXD_sugar-bd_CS"/>
</dbReference>
<dbReference type="Pfam" id="PF04488">
    <property type="entry name" value="Gly_transf_sug"/>
    <property type="match status" value="1"/>
</dbReference>
<dbReference type="Proteomes" id="UP001165063">
    <property type="component" value="Unassembled WGS sequence"/>
</dbReference>
<dbReference type="GO" id="GO:0006487">
    <property type="term" value="P:protein N-linked glycosylation"/>
    <property type="evidence" value="ECO:0007669"/>
    <property type="project" value="TreeGrafter"/>
</dbReference>
<proteinExistence type="inferred from homology"/>
<dbReference type="Gene3D" id="3.90.550.20">
    <property type="match status" value="1"/>
</dbReference>
<dbReference type="EMBL" id="BSXU01008845">
    <property type="protein sequence ID" value="GME67469.1"/>
    <property type="molecule type" value="Genomic_DNA"/>
</dbReference>
<gene>
    <name evidence="2" type="ORF">Amon01_000885900</name>
</gene>